<evidence type="ECO:0000256" key="11">
    <source>
        <dbReference type="SAM" id="Phobius"/>
    </source>
</evidence>
<protein>
    <submittedName>
        <fullName evidence="13">TonB family protein</fullName>
    </submittedName>
</protein>
<evidence type="ECO:0000256" key="3">
    <source>
        <dbReference type="ARBA" id="ARBA00022448"/>
    </source>
</evidence>
<dbReference type="Pfam" id="PF03544">
    <property type="entry name" value="TonB_C"/>
    <property type="match status" value="1"/>
</dbReference>
<dbReference type="InterPro" id="IPR006260">
    <property type="entry name" value="TonB/TolA_C"/>
</dbReference>
<evidence type="ECO:0000313" key="14">
    <source>
        <dbReference type="Proteomes" id="UP001212263"/>
    </source>
</evidence>
<comment type="similarity">
    <text evidence="2">Belongs to the TonB family.</text>
</comment>
<dbReference type="GO" id="GO:0055085">
    <property type="term" value="P:transmembrane transport"/>
    <property type="evidence" value="ECO:0007669"/>
    <property type="project" value="InterPro"/>
</dbReference>
<keyword evidence="8 11" id="KW-1133">Transmembrane helix</keyword>
<keyword evidence="7" id="KW-0653">Protein transport</keyword>
<dbReference type="AlphaFoldDB" id="A0AAW6FI08"/>
<dbReference type="Gene3D" id="3.30.1150.10">
    <property type="match status" value="1"/>
</dbReference>
<dbReference type="GO" id="GO:0098797">
    <property type="term" value="C:plasma membrane protein complex"/>
    <property type="evidence" value="ECO:0007669"/>
    <property type="project" value="TreeGrafter"/>
</dbReference>
<dbReference type="InterPro" id="IPR051045">
    <property type="entry name" value="TonB-dependent_transducer"/>
</dbReference>
<dbReference type="PANTHER" id="PTHR33446">
    <property type="entry name" value="PROTEIN TONB-RELATED"/>
    <property type="match status" value="1"/>
</dbReference>
<keyword evidence="3" id="KW-0813">Transport</keyword>
<feature type="compositionally biased region" description="Polar residues" evidence="10">
    <location>
        <begin position="603"/>
        <end position="618"/>
    </location>
</feature>
<evidence type="ECO:0000313" key="13">
    <source>
        <dbReference type="EMBL" id="MDB9222927.1"/>
    </source>
</evidence>
<evidence type="ECO:0000256" key="9">
    <source>
        <dbReference type="ARBA" id="ARBA00023136"/>
    </source>
</evidence>
<evidence type="ECO:0000256" key="5">
    <source>
        <dbReference type="ARBA" id="ARBA00022519"/>
    </source>
</evidence>
<accession>A0AAW6FI08</accession>
<keyword evidence="9 11" id="KW-0472">Membrane</keyword>
<proteinExistence type="inferred from homology"/>
<reference evidence="13" key="1">
    <citation type="submission" date="2023-01" db="EMBL/GenBank/DDBJ databases">
        <title>Human gut microbiome strain richness.</title>
        <authorList>
            <person name="Chen-Liaw A."/>
        </authorList>
    </citation>
    <scope>NUCLEOTIDE SEQUENCE</scope>
    <source>
        <strain evidence="13">RTP21484st1_B7_RTP21484_190118</strain>
    </source>
</reference>
<dbReference type="PROSITE" id="PS51257">
    <property type="entry name" value="PROKAR_LIPOPROTEIN"/>
    <property type="match status" value="1"/>
</dbReference>
<dbReference type="NCBIfam" id="TIGR01352">
    <property type="entry name" value="tonB_Cterm"/>
    <property type="match status" value="1"/>
</dbReference>
<evidence type="ECO:0000259" key="12">
    <source>
        <dbReference type="PROSITE" id="PS52015"/>
    </source>
</evidence>
<evidence type="ECO:0000256" key="2">
    <source>
        <dbReference type="ARBA" id="ARBA00006555"/>
    </source>
</evidence>
<dbReference type="InterPro" id="IPR037682">
    <property type="entry name" value="TonB_C"/>
</dbReference>
<dbReference type="InterPro" id="IPR054384">
    <property type="entry name" value="SecDF_P1_head"/>
</dbReference>
<evidence type="ECO:0000256" key="4">
    <source>
        <dbReference type="ARBA" id="ARBA00022475"/>
    </source>
</evidence>
<dbReference type="GO" id="GO:0015031">
    <property type="term" value="P:protein transport"/>
    <property type="evidence" value="ECO:0007669"/>
    <property type="project" value="UniProtKB-KW"/>
</dbReference>
<comment type="subcellular location">
    <subcellularLocation>
        <location evidence="1">Cell inner membrane</location>
        <topology evidence="1">Single-pass membrane protein</topology>
        <orientation evidence="1">Periplasmic side</orientation>
    </subcellularLocation>
</comment>
<keyword evidence="6 11" id="KW-0812">Transmembrane</keyword>
<dbReference type="PROSITE" id="PS52015">
    <property type="entry name" value="TONB_CTD"/>
    <property type="match status" value="1"/>
</dbReference>
<name>A0AAW6FI08_9BACT</name>
<dbReference type="InterPro" id="IPR046878">
    <property type="entry name" value="Big_14"/>
</dbReference>
<feature type="compositionally biased region" description="Basic and acidic residues" evidence="10">
    <location>
        <begin position="587"/>
        <end position="600"/>
    </location>
</feature>
<dbReference type="Proteomes" id="UP001212263">
    <property type="component" value="Unassembled WGS sequence"/>
</dbReference>
<comment type="caution">
    <text evidence="13">The sequence shown here is derived from an EMBL/GenBank/DDBJ whole genome shotgun (WGS) entry which is preliminary data.</text>
</comment>
<sequence>MQPMRTRISFYRTVLSALPLVVLMLAIGLIWVGCQHKPIAIHRENGWYHVTGDSNDSLSLEPIVTTKDFSVLRLDSDAFGKYVIFGQIHPYYMNLWAEETEKNIGKQIAFVFNDSVISNPTVNMRIESGNFAITSYCDTLLPGIYEELNKEINPSYSDSLTRLATAQLWKEAREFKKTLTDTTFLKTKGMMSYAAIDAMNANGFNPHYAYNQVVYLKALDRARKKISIKNGHVIFPCQRGKDLNISDDLFLFIQSLFKEWNQWLDTGKYQLVKDEEGLYTVEPLPEKKDKQVSVSLPSAKSRKLPITEEPVDQRTGQQVIEALSKAYGTDTTVIGDFLDSPHCPAFLEGMFFDGSTLVFQVRGDTTVARHTLEAAAKSGAFRLEPATAKSFTQKQLKEILNVIDSKREKLTDECLKSNLMSWGMGSHHIHVTFIMNTLEARKAFRKKIIDSPAVLFDGTADNTPNDYIGVSDTLGILLQSDYPVYSTQSKRATFVLVNHSQVTLESGESYYITYEDRQSVWRNLPIHTIFNSVAHIIGPGKNKHLSGSLYPEIHHNKPGRYRFFYPVTFTDTGREVTLMAEFRLTDNPKELAEGQKDKRPAVPSTQDNRPAGSITTSVPEVPTDDNHLFQVVECMPEFPGGMKRCMDFIQKEMRYPEEAKNAGIQGRVILQFIIEKDGTPAQPRIVRSVHPLLDKEALRIIRQMPKWTPGKQDGKPQRVLYTIPISFRLPKP</sequence>
<dbReference type="PANTHER" id="PTHR33446:SF2">
    <property type="entry name" value="PROTEIN TONB"/>
    <property type="match status" value="1"/>
</dbReference>
<gene>
    <name evidence="13" type="ORF">PN645_07890</name>
</gene>
<dbReference type="RefSeq" id="WP_272054456.1">
    <property type="nucleotide sequence ID" value="NZ_JAQMRB010000011.1"/>
</dbReference>
<dbReference type="Pfam" id="PF22599">
    <property type="entry name" value="SecDF_P1_head"/>
    <property type="match status" value="1"/>
</dbReference>
<dbReference type="EMBL" id="JAQMRD010000008">
    <property type="protein sequence ID" value="MDB9222927.1"/>
    <property type="molecule type" value="Genomic_DNA"/>
</dbReference>
<dbReference type="GO" id="GO:0031992">
    <property type="term" value="F:energy transducer activity"/>
    <property type="evidence" value="ECO:0007669"/>
    <property type="project" value="TreeGrafter"/>
</dbReference>
<feature type="region of interest" description="Disordered" evidence="10">
    <location>
        <begin position="587"/>
        <end position="622"/>
    </location>
</feature>
<evidence type="ECO:0000256" key="10">
    <source>
        <dbReference type="SAM" id="MobiDB-lite"/>
    </source>
</evidence>
<evidence type="ECO:0000256" key="1">
    <source>
        <dbReference type="ARBA" id="ARBA00004383"/>
    </source>
</evidence>
<keyword evidence="4" id="KW-1003">Cell membrane</keyword>
<dbReference type="Gene3D" id="3.30.1360.200">
    <property type="match status" value="1"/>
</dbReference>
<dbReference type="Pfam" id="PF20251">
    <property type="entry name" value="Big_14"/>
    <property type="match status" value="1"/>
</dbReference>
<dbReference type="SUPFAM" id="SSF74653">
    <property type="entry name" value="TolA/TonB C-terminal domain"/>
    <property type="match status" value="1"/>
</dbReference>
<dbReference type="FunFam" id="3.30.1150.10:FF:000002">
    <property type="entry name" value="Energy transducer TonB"/>
    <property type="match status" value="1"/>
</dbReference>
<evidence type="ECO:0000256" key="6">
    <source>
        <dbReference type="ARBA" id="ARBA00022692"/>
    </source>
</evidence>
<feature type="domain" description="TonB C-terminal" evidence="12">
    <location>
        <begin position="640"/>
        <end position="732"/>
    </location>
</feature>
<evidence type="ECO:0000256" key="7">
    <source>
        <dbReference type="ARBA" id="ARBA00022927"/>
    </source>
</evidence>
<evidence type="ECO:0000256" key="8">
    <source>
        <dbReference type="ARBA" id="ARBA00022989"/>
    </source>
</evidence>
<keyword evidence="5" id="KW-0997">Cell inner membrane</keyword>
<organism evidence="13 14">
    <name type="scientific">Odoribacter splanchnicus</name>
    <dbReference type="NCBI Taxonomy" id="28118"/>
    <lineage>
        <taxon>Bacteria</taxon>
        <taxon>Pseudomonadati</taxon>
        <taxon>Bacteroidota</taxon>
        <taxon>Bacteroidia</taxon>
        <taxon>Bacteroidales</taxon>
        <taxon>Odoribacteraceae</taxon>
        <taxon>Odoribacter</taxon>
    </lineage>
</organism>
<feature type="transmembrane region" description="Helical" evidence="11">
    <location>
        <begin position="12"/>
        <end position="33"/>
    </location>
</feature>